<evidence type="ECO:0000313" key="1">
    <source>
        <dbReference type="EMBL" id="RKN11966.1"/>
    </source>
</evidence>
<sequence length="130" mass="14066">MTSLEGRRGRVAEFHYGDMDGRITGLKTQQVQLATFRVDSVEFTGCELSALRWSDSKVTGAVFRDCKLMGATIEDVTLDNVVFESCKLDYSTLTRVRAAGPMSSTAARTAAWTCVATTSPSSAASPRSSR</sequence>
<comment type="caution">
    <text evidence="1">The sequence shown here is derived from an EMBL/GenBank/DDBJ whole genome shotgun (WGS) entry which is preliminary data.</text>
</comment>
<dbReference type="Gene3D" id="2.160.20.80">
    <property type="entry name" value="E3 ubiquitin-protein ligase SopA"/>
    <property type="match status" value="1"/>
</dbReference>
<reference evidence="3 4" key="1">
    <citation type="submission" date="2018-09" db="EMBL/GenBank/DDBJ databases">
        <title>Streptomyces sp. nov. DS1-2, an endophytic actinomycete isolated from roots of Dendrobium scabrilingue.</title>
        <authorList>
            <person name="Kuncharoen N."/>
            <person name="Kudo T."/>
            <person name="Ohkuma M."/>
            <person name="Yuki M."/>
            <person name="Tanasupawat S."/>
        </authorList>
    </citation>
    <scope>NUCLEOTIDE SEQUENCE [LARGE SCALE GENOMIC DNA]</scope>
    <source>
        <strain evidence="1 4">AZ1-7</strain>
        <strain evidence="2 3">DS1-2</strain>
    </source>
</reference>
<gene>
    <name evidence="2" type="ORF">D7318_07080</name>
    <name evidence="1" type="ORF">D7319_03400</name>
</gene>
<dbReference type="RefSeq" id="WP_120695994.1">
    <property type="nucleotide sequence ID" value="NZ_RBDX01000002.1"/>
</dbReference>
<evidence type="ECO:0000313" key="3">
    <source>
        <dbReference type="Proteomes" id="UP000268652"/>
    </source>
</evidence>
<dbReference type="Pfam" id="PF00805">
    <property type="entry name" value="Pentapeptide"/>
    <property type="match status" value="1"/>
</dbReference>
<dbReference type="InterPro" id="IPR001646">
    <property type="entry name" value="5peptide_repeat"/>
</dbReference>
<dbReference type="EMBL" id="RBDX01000002">
    <property type="protein sequence ID" value="RKN11966.1"/>
    <property type="molecule type" value="Genomic_DNA"/>
</dbReference>
<protein>
    <recommendedName>
        <fullName evidence="5">Pentapeptide repeat-containing protein</fullName>
    </recommendedName>
</protein>
<accession>A0A3A9WVX7</accession>
<dbReference type="Proteomes" id="UP000268652">
    <property type="component" value="Unassembled WGS sequence"/>
</dbReference>
<dbReference type="OrthoDB" id="2579959at2"/>
<name>A0A3A9WVX7_9ACTN</name>
<organism evidence="1 4">
    <name type="scientific">Streptomyces radicis</name>
    <dbReference type="NCBI Taxonomy" id="1750517"/>
    <lineage>
        <taxon>Bacteria</taxon>
        <taxon>Bacillati</taxon>
        <taxon>Actinomycetota</taxon>
        <taxon>Actinomycetes</taxon>
        <taxon>Kitasatosporales</taxon>
        <taxon>Streptomycetaceae</taxon>
        <taxon>Streptomyces</taxon>
    </lineage>
</organism>
<dbReference type="Proteomes" id="UP000275024">
    <property type="component" value="Unassembled WGS sequence"/>
</dbReference>
<evidence type="ECO:0008006" key="5">
    <source>
        <dbReference type="Google" id="ProtNLM"/>
    </source>
</evidence>
<dbReference type="EMBL" id="RBDY01000003">
    <property type="protein sequence ID" value="RKN25983.1"/>
    <property type="molecule type" value="Genomic_DNA"/>
</dbReference>
<keyword evidence="3" id="KW-1185">Reference proteome</keyword>
<evidence type="ECO:0000313" key="2">
    <source>
        <dbReference type="EMBL" id="RKN25983.1"/>
    </source>
</evidence>
<proteinExistence type="predicted"/>
<evidence type="ECO:0000313" key="4">
    <source>
        <dbReference type="Proteomes" id="UP000275024"/>
    </source>
</evidence>
<dbReference type="SUPFAM" id="SSF141571">
    <property type="entry name" value="Pentapeptide repeat-like"/>
    <property type="match status" value="1"/>
</dbReference>
<dbReference type="AlphaFoldDB" id="A0A3A9WVX7"/>